<evidence type="ECO:0000313" key="4">
    <source>
        <dbReference type="Proteomes" id="UP000198424"/>
    </source>
</evidence>
<dbReference type="Proteomes" id="UP000198424">
    <property type="component" value="Unassembled WGS sequence"/>
</dbReference>
<proteinExistence type="predicted"/>
<dbReference type="EMBL" id="MUGY01000008">
    <property type="protein sequence ID" value="OXA95077.1"/>
    <property type="molecule type" value="Genomic_DNA"/>
</dbReference>
<dbReference type="Proteomes" id="UP000028712">
    <property type="component" value="Unassembled WGS sequence"/>
</dbReference>
<evidence type="ECO:0000313" key="1">
    <source>
        <dbReference type="EMBL" id="KFF17240.1"/>
    </source>
</evidence>
<keyword evidence="4" id="KW-1185">Reference proteome</keyword>
<accession>A0A086AKM6</accession>
<evidence type="ECO:0000313" key="2">
    <source>
        <dbReference type="EMBL" id="OXA95077.1"/>
    </source>
</evidence>
<protein>
    <submittedName>
        <fullName evidence="2">DNA phosphorothioation-dependent restriction protein DptG</fullName>
    </submittedName>
</protein>
<dbReference type="eggNOG" id="ENOG502Z8KF">
    <property type="taxonomic scope" value="Bacteria"/>
</dbReference>
<name>A0A086AKM6_FLAHY</name>
<dbReference type="RefSeq" id="WP_035620574.1">
    <property type="nucleotide sequence ID" value="NZ_JBEWQG010000003.1"/>
</dbReference>
<reference evidence="2 4" key="2">
    <citation type="submission" date="2016-11" db="EMBL/GenBank/DDBJ databases">
        <title>Whole genomes of Flavobacteriaceae.</title>
        <authorList>
            <person name="Stine C."/>
            <person name="Li C."/>
            <person name="Tadesse D."/>
        </authorList>
    </citation>
    <scope>NUCLEOTIDE SEQUENCE [LARGE SCALE GENOMIC DNA]</scope>
    <source>
        <strain evidence="2 4">ATCC 29551</strain>
    </source>
</reference>
<dbReference type="NCBIfam" id="TIGR03236">
    <property type="entry name" value="dnd_assoc_1"/>
    <property type="match status" value="1"/>
</dbReference>
<dbReference type="EMBL" id="JPRM01000010">
    <property type="protein sequence ID" value="KFF17240.1"/>
    <property type="molecule type" value="Genomic_DNA"/>
</dbReference>
<dbReference type="STRING" id="991.IW20_07795"/>
<evidence type="ECO:0000313" key="3">
    <source>
        <dbReference type="Proteomes" id="UP000028712"/>
    </source>
</evidence>
<organism evidence="1 3">
    <name type="scientific">Flavobacterium hydatis</name>
    <name type="common">Cytophaga aquatilis</name>
    <dbReference type="NCBI Taxonomy" id="991"/>
    <lineage>
        <taxon>Bacteria</taxon>
        <taxon>Pseudomonadati</taxon>
        <taxon>Bacteroidota</taxon>
        <taxon>Flavobacteriia</taxon>
        <taxon>Flavobacteriales</taxon>
        <taxon>Flavobacteriaceae</taxon>
        <taxon>Flavobacterium</taxon>
    </lineage>
</organism>
<gene>
    <name evidence="2" type="ORF">B0A62_09220</name>
    <name evidence="1" type="ORF">IW20_07795</name>
</gene>
<dbReference type="AlphaFoldDB" id="A0A086AKM6"/>
<dbReference type="OrthoDB" id="2590988at2"/>
<reference evidence="1 3" key="1">
    <citation type="submission" date="2014-07" db="EMBL/GenBank/DDBJ databases">
        <title>Genome of Flavobacterium hydatis DSM 2063.</title>
        <authorList>
            <person name="Pipes S.E."/>
            <person name="Stropko S.J."/>
            <person name="Newman J.D."/>
        </authorList>
    </citation>
    <scope>NUCLEOTIDE SEQUENCE [LARGE SCALE GENOMIC DNA]</scope>
    <source>
        <strain evidence="1 3">DSM 2063</strain>
    </source>
</reference>
<dbReference type="InterPro" id="IPR017645">
    <property type="entry name" value="Dnd_assoc_1"/>
</dbReference>
<sequence>MMQIELNKAGTNSLEKRYLKNKTFSHVTGNQIRLLPFKTNPSGDTFTEDFKSFQGIIGELFRILNNKTQVELKQSNSSFKIELKETIIQQAISKVETQNIEELKNMLSKIFFDEENGLIKFNIKTLSYMNFINSNNAIREVSKFIFDVFLNDNFDPNSFDEDTNSENILHQLMLQCLPELSVLTSKPKGLTYQNLFPEIKDRFVEDFAFLAHNNSFLLKHVEDFFKYYYFHYLSQLNLRFNDFGTAKAKIKPIYYTMDWETISEARLLSHTVGWKQLNKSSESIFAHVNTLELLNYIYVDGKLVQDYQNIRSICNSFNSDEKEKFQGCISELINFYTENITVFDTGKNWIDCDRLLELDLFYNNLSDKISQDIYSLWFKIKYQFENSSRSKPYSDYSKWYSQFGKVNYTKFRGRLGNTTVLSQELLLFLTRLCIGSDDKIRLKTLWDKFKDRGIVFDETTKLEITKLYEKINLIEKKSDSGDAQYVKSTI</sequence>
<comment type="caution">
    <text evidence="1">The sequence shown here is derived from an EMBL/GenBank/DDBJ whole genome shotgun (WGS) entry which is preliminary data.</text>
</comment>